<dbReference type="InterPro" id="IPR014710">
    <property type="entry name" value="RmlC-like_jellyroll"/>
</dbReference>
<dbReference type="CDD" id="cd02219">
    <property type="entry name" value="cupin_YjlB-like"/>
    <property type="match status" value="1"/>
</dbReference>
<dbReference type="PANTHER" id="PTHR36448">
    <property type="entry name" value="BLR7373 PROTEIN"/>
    <property type="match status" value="1"/>
</dbReference>
<keyword evidence="3" id="KW-1185">Reference proteome</keyword>
<dbReference type="STRING" id="1166340.SAMN05192583_0612"/>
<evidence type="ECO:0000313" key="3">
    <source>
        <dbReference type="Proteomes" id="UP000199206"/>
    </source>
</evidence>
<dbReference type="InterPro" id="IPR013096">
    <property type="entry name" value="Cupin_2"/>
</dbReference>
<dbReference type="RefSeq" id="WP_244501352.1">
    <property type="nucleotide sequence ID" value="NZ_FOCF01000001.1"/>
</dbReference>
<feature type="domain" description="Cupin type-2" evidence="1">
    <location>
        <begin position="59"/>
        <end position="110"/>
    </location>
</feature>
<dbReference type="PANTHER" id="PTHR36448:SF2">
    <property type="entry name" value="CUPIN TYPE-1 DOMAIN-CONTAINING PROTEIN"/>
    <property type="match status" value="1"/>
</dbReference>
<dbReference type="Pfam" id="PF07883">
    <property type="entry name" value="Cupin_2"/>
    <property type="match status" value="1"/>
</dbReference>
<dbReference type="Gene3D" id="2.60.120.10">
    <property type="entry name" value="Jelly Rolls"/>
    <property type="match status" value="1"/>
</dbReference>
<dbReference type="EMBL" id="FOCF01000001">
    <property type="protein sequence ID" value="SEM55530.1"/>
    <property type="molecule type" value="Genomic_DNA"/>
</dbReference>
<dbReference type="InterPro" id="IPR011051">
    <property type="entry name" value="RmlC_Cupin_sf"/>
</dbReference>
<evidence type="ECO:0000313" key="2">
    <source>
        <dbReference type="EMBL" id="SEM55530.1"/>
    </source>
</evidence>
<dbReference type="InterPro" id="IPR014500">
    <property type="entry name" value="UCP019307_cupin"/>
</dbReference>
<proteinExistence type="predicted"/>
<dbReference type="AlphaFoldDB" id="A0A1H7ZAU8"/>
<dbReference type="Proteomes" id="UP000199206">
    <property type="component" value="Unassembled WGS sequence"/>
</dbReference>
<gene>
    <name evidence="2" type="ORF">SAMN05192583_0612</name>
</gene>
<evidence type="ECO:0000259" key="1">
    <source>
        <dbReference type="Pfam" id="PF07883"/>
    </source>
</evidence>
<dbReference type="InterPro" id="IPR047121">
    <property type="entry name" value="YjiB-like"/>
</dbReference>
<name>A0A1H7ZAU8_9SPHN</name>
<sequence length="166" mass="17627">MTEPETLTLGPNGWMPNNPALPVLMYYGVVPKGDPDAIEGTLRGNGWRPDWRDSVYPYHHYHSSAHEALACVDGSADVMLGGEDGHMVPIAAGDLLVLPAGTGHCRITASTDFLLVGAYPYGQVWDVCREAADAATLARLVAVPVPAADPIGGQDGLLPHLWSDKS</sequence>
<reference evidence="3" key="1">
    <citation type="submission" date="2016-10" db="EMBL/GenBank/DDBJ databases">
        <authorList>
            <person name="Varghese N."/>
            <person name="Submissions S."/>
        </authorList>
    </citation>
    <scope>NUCLEOTIDE SEQUENCE [LARGE SCALE GENOMIC DNA]</scope>
    <source>
        <strain evidence="3">S6-262</strain>
    </source>
</reference>
<organism evidence="2 3">
    <name type="scientific">Sphingomonas gellani</name>
    <dbReference type="NCBI Taxonomy" id="1166340"/>
    <lineage>
        <taxon>Bacteria</taxon>
        <taxon>Pseudomonadati</taxon>
        <taxon>Pseudomonadota</taxon>
        <taxon>Alphaproteobacteria</taxon>
        <taxon>Sphingomonadales</taxon>
        <taxon>Sphingomonadaceae</taxon>
        <taxon>Sphingomonas</taxon>
    </lineage>
</organism>
<dbReference type="PIRSF" id="PIRSF019307">
    <property type="entry name" value="UCP019307"/>
    <property type="match status" value="1"/>
</dbReference>
<dbReference type="SUPFAM" id="SSF51182">
    <property type="entry name" value="RmlC-like cupins"/>
    <property type="match status" value="1"/>
</dbReference>
<protein>
    <submittedName>
        <fullName evidence="2">Uncharacterized protein YjlB</fullName>
    </submittedName>
</protein>
<accession>A0A1H7ZAU8</accession>